<dbReference type="PANTHER" id="PTHR30036:SF1">
    <property type="entry name" value="D-XYLOSE-BINDING PERIPLASMIC PROTEIN"/>
    <property type="match status" value="1"/>
</dbReference>
<evidence type="ECO:0000313" key="6">
    <source>
        <dbReference type="Proteomes" id="UP000806528"/>
    </source>
</evidence>
<dbReference type="PANTHER" id="PTHR30036">
    <property type="entry name" value="D-XYLOSE-BINDING PERIPLASMIC PROTEIN"/>
    <property type="match status" value="1"/>
</dbReference>
<accession>A0ABR9PCR2</accession>
<dbReference type="Pfam" id="PF13407">
    <property type="entry name" value="Peripla_BP_4"/>
    <property type="match status" value="1"/>
</dbReference>
<dbReference type="InterPro" id="IPR050555">
    <property type="entry name" value="Bact_Solute-Bind_Prot2"/>
</dbReference>
<evidence type="ECO:0000256" key="1">
    <source>
        <dbReference type="ARBA" id="ARBA00004196"/>
    </source>
</evidence>
<dbReference type="InterPro" id="IPR025997">
    <property type="entry name" value="SBP_2_dom"/>
</dbReference>
<evidence type="ECO:0000259" key="4">
    <source>
        <dbReference type="Pfam" id="PF13407"/>
    </source>
</evidence>
<evidence type="ECO:0000256" key="2">
    <source>
        <dbReference type="ARBA" id="ARBA00022729"/>
    </source>
</evidence>
<feature type="domain" description="Periplasmic binding protein" evidence="4">
    <location>
        <begin position="46"/>
        <end position="322"/>
    </location>
</feature>
<dbReference type="InterPro" id="IPR028082">
    <property type="entry name" value="Peripla_BP_I"/>
</dbReference>
<protein>
    <submittedName>
        <fullName evidence="5">Sugar-binding protein</fullName>
    </submittedName>
</protein>
<reference evidence="5 6" key="1">
    <citation type="submission" date="2020-09" db="EMBL/GenBank/DDBJ databases">
        <title>Diversity and distribution of actinomycetes associated with coral in the coast of Hainan.</title>
        <authorList>
            <person name="Li F."/>
        </authorList>
    </citation>
    <scope>NUCLEOTIDE SEQUENCE [LARGE SCALE GENOMIC DNA]</scope>
    <source>
        <strain evidence="5 6">HNM0947</strain>
    </source>
</reference>
<keyword evidence="2 3" id="KW-0732">Signal</keyword>
<dbReference type="RefSeq" id="WP_193124233.1">
    <property type="nucleotide sequence ID" value="NZ_JADBGI010000027.1"/>
</dbReference>
<dbReference type="PROSITE" id="PS51257">
    <property type="entry name" value="PROKAR_LIPOPROTEIN"/>
    <property type="match status" value="1"/>
</dbReference>
<dbReference type="EMBL" id="JADBGI010000027">
    <property type="protein sequence ID" value="MBE3001636.1"/>
    <property type="molecule type" value="Genomic_DNA"/>
</dbReference>
<dbReference type="SUPFAM" id="SSF53822">
    <property type="entry name" value="Periplasmic binding protein-like I"/>
    <property type="match status" value="1"/>
</dbReference>
<dbReference type="CDD" id="cd19994">
    <property type="entry name" value="PBP1_ChvE"/>
    <property type="match status" value="1"/>
</dbReference>
<organism evidence="5 6">
    <name type="scientific">Nocardiopsis coralli</name>
    <dbReference type="NCBI Taxonomy" id="2772213"/>
    <lineage>
        <taxon>Bacteria</taxon>
        <taxon>Bacillati</taxon>
        <taxon>Actinomycetota</taxon>
        <taxon>Actinomycetes</taxon>
        <taxon>Streptosporangiales</taxon>
        <taxon>Nocardiopsidaceae</taxon>
        <taxon>Nocardiopsis</taxon>
    </lineage>
</organism>
<dbReference type="NCBIfam" id="NF040907">
    <property type="entry name" value="ChvE"/>
    <property type="match status" value="1"/>
</dbReference>
<comment type="caution">
    <text evidence="5">The sequence shown here is derived from an EMBL/GenBank/DDBJ whole genome shotgun (WGS) entry which is preliminary data.</text>
</comment>
<proteinExistence type="predicted"/>
<gene>
    <name evidence="5" type="ORF">IDM40_23500</name>
</gene>
<dbReference type="InterPro" id="IPR049784">
    <property type="entry name" value="ChvE-like"/>
</dbReference>
<keyword evidence="6" id="KW-1185">Reference proteome</keyword>
<evidence type="ECO:0000256" key="3">
    <source>
        <dbReference type="SAM" id="SignalP"/>
    </source>
</evidence>
<feature type="signal peptide" evidence="3">
    <location>
        <begin position="1"/>
        <end position="29"/>
    </location>
</feature>
<name>A0ABR9PCR2_9ACTN</name>
<dbReference type="Gene3D" id="3.40.50.2300">
    <property type="match status" value="2"/>
</dbReference>
<sequence length="371" mass="39863">MPRHRTTRHRPPVLAAPAALAALALAATACGGVGDAAQPEGEEGVVGISMPTQSWERWVNDGANMVADFEERGYGTDLQFAEDVVEDQLAQVENMITRGADVLVIAAVDGSALGDVLDMAADNDIPVIAYDRLIMESPNVDYYATFDNHQVGVLQGEYIVDALDLEDEGGPFNIELFGGAPDDNNSYFFNDGAMEVLQPHVDDGTLEVRSDQTSMEQIATERWDGSVAQSRMDNLLSAHYSDEDLDAVLSPFDGISLGVIESLRAVGYGTEERPLPVVTGQDAEVPSVRSIVAGEQTQTVFKDTRELAAQTVDMVDAVAAGDEVPVNDTDSYDNGVTVVPSYLLDPVSVDADNYEEVLIESGYYDESDLDG</sequence>
<feature type="chain" id="PRO_5045715608" evidence="3">
    <location>
        <begin position="30"/>
        <end position="371"/>
    </location>
</feature>
<dbReference type="Proteomes" id="UP000806528">
    <property type="component" value="Unassembled WGS sequence"/>
</dbReference>
<evidence type="ECO:0000313" key="5">
    <source>
        <dbReference type="EMBL" id="MBE3001636.1"/>
    </source>
</evidence>
<comment type="subcellular location">
    <subcellularLocation>
        <location evidence="1">Cell envelope</location>
    </subcellularLocation>
</comment>